<feature type="domain" description="AAA+ ATPase" evidence="1">
    <location>
        <begin position="142"/>
        <end position="271"/>
    </location>
</feature>
<dbReference type="EMBL" id="UOEU01000075">
    <property type="protein sequence ID" value="VAW30655.1"/>
    <property type="molecule type" value="Genomic_DNA"/>
</dbReference>
<evidence type="ECO:0000313" key="2">
    <source>
        <dbReference type="EMBL" id="VAW30655.1"/>
    </source>
</evidence>
<dbReference type="SUPFAM" id="SSF52540">
    <property type="entry name" value="P-loop containing nucleoside triphosphate hydrolases"/>
    <property type="match status" value="1"/>
</dbReference>
<dbReference type="Gene3D" id="3.40.50.300">
    <property type="entry name" value="P-loop containing nucleotide triphosphate hydrolases"/>
    <property type="match status" value="1"/>
</dbReference>
<accession>A0A3B0UHZ8</accession>
<dbReference type="SUPFAM" id="SSF48452">
    <property type="entry name" value="TPR-like"/>
    <property type="match status" value="3"/>
</dbReference>
<dbReference type="Gene3D" id="1.25.40.10">
    <property type="entry name" value="Tetratricopeptide repeat domain"/>
    <property type="match status" value="2"/>
</dbReference>
<protein>
    <recommendedName>
        <fullName evidence="1">AAA+ ATPase domain-containing protein</fullName>
    </recommendedName>
</protein>
<reference evidence="2" key="1">
    <citation type="submission" date="2018-06" db="EMBL/GenBank/DDBJ databases">
        <authorList>
            <person name="Zhirakovskaya E."/>
        </authorList>
    </citation>
    <scope>NUCLEOTIDE SEQUENCE</scope>
</reference>
<dbReference type="InterPro" id="IPR002182">
    <property type="entry name" value="NB-ARC"/>
</dbReference>
<name>A0A3B0UHZ8_9ZZZZ</name>
<dbReference type="InterPro" id="IPR019734">
    <property type="entry name" value="TPR_rpt"/>
</dbReference>
<dbReference type="PANTHER" id="PTHR47691">
    <property type="entry name" value="REGULATOR-RELATED"/>
    <property type="match status" value="1"/>
</dbReference>
<dbReference type="InterPro" id="IPR011990">
    <property type="entry name" value="TPR-like_helical_dom_sf"/>
</dbReference>
<dbReference type="SMART" id="SM00382">
    <property type="entry name" value="AAA"/>
    <property type="match status" value="1"/>
</dbReference>
<dbReference type="Pfam" id="PF13424">
    <property type="entry name" value="TPR_12"/>
    <property type="match status" value="2"/>
</dbReference>
<dbReference type="PROSITE" id="PS50005">
    <property type="entry name" value="TPR"/>
    <property type="match status" value="3"/>
</dbReference>
<dbReference type="Pfam" id="PF00931">
    <property type="entry name" value="NB-ARC"/>
    <property type="match status" value="1"/>
</dbReference>
<dbReference type="InterPro" id="IPR027417">
    <property type="entry name" value="P-loop_NTPase"/>
</dbReference>
<dbReference type="GO" id="GO:0043531">
    <property type="term" value="F:ADP binding"/>
    <property type="evidence" value="ECO:0007669"/>
    <property type="project" value="InterPro"/>
</dbReference>
<dbReference type="PRINTS" id="PR00364">
    <property type="entry name" value="DISEASERSIST"/>
</dbReference>
<dbReference type="SMART" id="SM00028">
    <property type="entry name" value="TPR"/>
    <property type="match status" value="7"/>
</dbReference>
<evidence type="ECO:0000259" key="1">
    <source>
        <dbReference type="SMART" id="SM00382"/>
    </source>
</evidence>
<gene>
    <name evidence="2" type="ORF">MNBD_CHLOROFLEXI01-5179</name>
</gene>
<dbReference type="InterPro" id="IPR003593">
    <property type="entry name" value="AAA+_ATPase"/>
</dbReference>
<dbReference type="PANTHER" id="PTHR47691:SF3">
    <property type="entry name" value="HTH-TYPE TRANSCRIPTIONAL REGULATOR RV0890C-RELATED"/>
    <property type="match status" value="1"/>
</dbReference>
<organism evidence="2">
    <name type="scientific">hydrothermal vent metagenome</name>
    <dbReference type="NCBI Taxonomy" id="652676"/>
    <lineage>
        <taxon>unclassified sequences</taxon>
        <taxon>metagenomes</taxon>
        <taxon>ecological metagenomes</taxon>
    </lineage>
</organism>
<dbReference type="AlphaFoldDB" id="A0A3B0UHZ8"/>
<sequence>MSQQPPFSELLDRFCRRDGRHVRQLSQAITNRFGADQCVPHNSISRWRRGVTGKVQSWKNLVKLAAILRLNHTELDDFLGASGHPTRAELIKTADNKKWFVDWETAVTIHKAPFQAPPLNIPFVGREDQFSQIGRFLRSQVTFRVCVLMGLPGVGKTALAIFLAHQLKPMFPGGVIWLQLDEAVPTAALQTIAAAYQIDLSPYPEVSSQIARIRQLLAEKRMLLIADNATSEAQLNAILPPTGTAAVVVTTQRQDLAILDSGYRLTLPPFRADGKDSLALFGAILGKTAVRQQAEPLRQIAHFVGHLPLALAIVGQRLQHEPGWSAEHFLHRLQTESAPLSLLKRGEKSVEAMLAQSVQQLAKDDRPLLTSLALFGTDHFSVRAAAAVAGLVLAAAEDGLRRLHAGSLILVASADRYVLQPLIHLYCKAILSGSKQVKRFVDYFLDYIVTHQADFTLLAAEDTHLLSALDQAEDADFVEAVVLLCPYWHSNSQNDLAAHYLLKAAAVAKKVPGTEAQLTILHNLGYTAMKQGNISEAAEYYQEALSLAHEANDPRQECELLLKLGALAHRRGQFEEALLFYQDGLPLAEAARNSQQRASLLANIGLLSAIQGAHETAVSHYEQALPLARDLPEPFVLISILQNYGDLVESMGNYAQARDLYQEGLKLAETSGDPDLRSQILGNLGLIAAHLGNYSQALATFRSGLALAEKNGLKIQICRQQSNLGYVTMLQDRQKDATYHYKEALIIARSLDFPEELSVILNQMGNNYLKERLFDEAVAVFEEARTIAQEANILREVAFSQYGLAKIAARRGNVAQAHQLGGASRAILVDIKHQKSNEVWWWLRELPGTLDNS</sequence>
<proteinExistence type="predicted"/>